<dbReference type="AlphaFoldDB" id="A0A8J7GD30"/>
<organism evidence="1 2">
    <name type="scientific">Longispora fulva</name>
    <dbReference type="NCBI Taxonomy" id="619741"/>
    <lineage>
        <taxon>Bacteria</taxon>
        <taxon>Bacillati</taxon>
        <taxon>Actinomycetota</taxon>
        <taxon>Actinomycetes</taxon>
        <taxon>Micromonosporales</taxon>
        <taxon>Micromonosporaceae</taxon>
        <taxon>Longispora</taxon>
    </lineage>
</organism>
<gene>
    <name evidence="1" type="ORF">IW245_002598</name>
</gene>
<dbReference type="PANTHER" id="PTHR40202">
    <property type="match status" value="1"/>
</dbReference>
<sequence>MASDLAVPRWRAPLDTLAGLLVGARAADYLDEPVTQAAHMLRAAALAESADAPDTQIAAALLHDVSDFTGADLMAGTDYRHCQVGADWLSRWFPPAVTEPARLHVAAKRYLCTVDPEYLSRLKEASVYARRCRASRCHLRWPRSRRSRMRRRRWRRGGGMTGRRTRAS</sequence>
<dbReference type="Proteomes" id="UP000622552">
    <property type="component" value="Unassembled WGS sequence"/>
</dbReference>
<dbReference type="RefSeq" id="WP_197003385.1">
    <property type="nucleotide sequence ID" value="NZ_BONS01000015.1"/>
</dbReference>
<protein>
    <submittedName>
        <fullName evidence="1">Putative HD phosphohydrolase</fullName>
    </submittedName>
</protein>
<evidence type="ECO:0000313" key="1">
    <source>
        <dbReference type="EMBL" id="MBG6136404.1"/>
    </source>
</evidence>
<dbReference type="Gene3D" id="1.10.3210.10">
    <property type="entry name" value="Hypothetical protein af1432"/>
    <property type="match status" value="1"/>
</dbReference>
<keyword evidence="2" id="KW-1185">Reference proteome</keyword>
<reference evidence="1" key="1">
    <citation type="submission" date="2020-11" db="EMBL/GenBank/DDBJ databases">
        <title>Sequencing the genomes of 1000 actinobacteria strains.</title>
        <authorList>
            <person name="Klenk H.-P."/>
        </authorList>
    </citation>
    <scope>NUCLEOTIDE SEQUENCE</scope>
    <source>
        <strain evidence="1">DSM 45356</strain>
    </source>
</reference>
<proteinExistence type="predicted"/>
<name>A0A8J7GD30_9ACTN</name>
<dbReference type="EMBL" id="JADOUF010000001">
    <property type="protein sequence ID" value="MBG6136404.1"/>
    <property type="molecule type" value="Genomic_DNA"/>
</dbReference>
<accession>A0A8J7GD30</accession>
<dbReference type="InterPro" id="IPR052567">
    <property type="entry name" value="OP_Dioxygenase"/>
</dbReference>
<comment type="caution">
    <text evidence="1">The sequence shown here is derived from an EMBL/GenBank/DDBJ whole genome shotgun (WGS) entry which is preliminary data.</text>
</comment>
<dbReference type="SUPFAM" id="SSF109604">
    <property type="entry name" value="HD-domain/PDEase-like"/>
    <property type="match status" value="1"/>
</dbReference>
<dbReference type="PANTHER" id="PTHR40202:SF1">
    <property type="entry name" value="HD DOMAIN-CONTAINING PROTEIN"/>
    <property type="match status" value="1"/>
</dbReference>
<evidence type="ECO:0000313" key="2">
    <source>
        <dbReference type="Proteomes" id="UP000622552"/>
    </source>
</evidence>